<dbReference type="GO" id="GO:0008088">
    <property type="term" value="P:axo-dendritic transport"/>
    <property type="evidence" value="ECO:0007669"/>
    <property type="project" value="TreeGrafter"/>
</dbReference>
<gene>
    <name evidence="4" type="primary">SPG11</name>
    <name evidence="4" type="ORF">CDAR_380961</name>
</gene>
<keyword evidence="1" id="KW-0175">Coiled coil</keyword>
<name>A0AAV4RSP9_9ARAC</name>
<feature type="coiled-coil region" evidence="1">
    <location>
        <begin position="2180"/>
        <end position="2215"/>
    </location>
</feature>
<feature type="region of interest" description="Disordered" evidence="2">
    <location>
        <begin position="1349"/>
        <end position="1369"/>
    </location>
</feature>
<dbReference type="GO" id="GO:0007268">
    <property type="term" value="P:chemical synaptic transmission"/>
    <property type="evidence" value="ECO:0007669"/>
    <property type="project" value="TreeGrafter"/>
</dbReference>
<evidence type="ECO:0000313" key="5">
    <source>
        <dbReference type="Proteomes" id="UP001054837"/>
    </source>
</evidence>
<dbReference type="PANTHER" id="PTHR13650">
    <property type="entry name" value="SPATACSIN"/>
    <property type="match status" value="1"/>
</dbReference>
<dbReference type="GO" id="GO:0030425">
    <property type="term" value="C:dendrite"/>
    <property type="evidence" value="ECO:0007669"/>
    <property type="project" value="TreeGrafter"/>
</dbReference>
<proteinExistence type="predicted"/>
<protein>
    <submittedName>
        <fullName evidence="4">Spatacsin</fullName>
    </submittedName>
</protein>
<keyword evidence="5" id="KW-1185">Reference proteome</keyword>
<dbReference type="GO" id="GO:0005737">
    <property type="term" value="C:cytoplasm"/>
    <property type="evidence" value="ECO:0007669"/>
    <property type="project" value="TreeGrafter"/>
</dbReference>
<accession>A0AAV4RSP9</accession>
<sequence>MALGKLLVKDLPGISENIDSVTATFDLNLLSIHSKEKNLSIFLVKKSDNFLILKNVEKFAWQEDNYNQEDYRLLVINDQKEICYYSIEIKLSNDQGSTGYFSKKQLSKWNVKTIFQSFQDIAKSLGEISSISILKFEAKEAVFLFDGKVVVSFFPCSEVYPQIMSIVDLRDDSPSHRKVLLIKEILFALNDSGTKLNIYSFSNNSKLFELDFCEYGFKCTNDGAVKNFAINLTLDFCIFLTENGHIYNMSLNIPSLSSKALTNQSSGLITAFTKHFPSTKSLNSHRRYSVSSGSFQPLNITCKTEGFILKDLFIVENKLCFSHYSDSQCLIGLHTFDCEQPTICESFSGPTFLIKNGSEEVPFPLLLFHENKIYLLLYDIEQDKLVNELMIYPSSGTVEALSSLNNWSNIHMDIEVLKLGLSNRQLYTVEFFLKTLLEGFNQLLVSSCTEQWLKKVEKECLLWNNVLNLVLENVSNNLKDNFTYQYAEQLLQVIIGITIQIVAVINSKEIDKYFTVSSKEELLSTFSEILLKMRKFLHDTDSESLDEKSNDKDISNSADNYSPEVLNQWKKWKKLSSEEVIQDSLLNNTIPMAQSFFSCCCKDSLKTNYVEFKRKAEDLILRCLRQGLMEEALTVLVNMGIDINSKLLDTFRSTSEKDIRALMKKELLDRNLLTQNDHQSLQFISLLEKLHPCTSFEHARILLDEKRMLKEDTICAVPVKKDNLEVGDFMDFNQDNSESGSYCRIVLNWLSTWDSDVKGRILAPHYLKNSPVLDYFVKKDDGNEINKLSVWSYLLEHGNLSYLINWIDIWLGAHPQNSGSVSSLDKWPLSQEMINSIPQKSTVYVAETLLNALARHGIFCEEELDKFSLFLARIGKSQCDINDASIFSSKHSNLSFPDLCHRLVHYCLKHNLNYFLYYFLANNFKKFSVWPSCQLCKVSLLNLTKSFYLWSKNHSDSQIAFNAVAGLAEHIYKLQNTSSSELLVNLPVPLSLGILLFKSQSLSESFSELKICSDETVQLAQEKFRSYPLLFNFLFKDPKQRTQPDVTVYELLKGSTEFDTSQLFGWQSMNNLKAEESQNELPHFSLKSLSEQYGLKKDLTYLYYLMEGRPNYSYLKFMAQEVVLETGLSISRVRATCRDVTDYALCNYRSSDISAACVCFVELLGQDSLPLRACLIAANKLHEAQVIENDKMYDKSSSEIGRKFKQAYLNKGCAASLVTELETITLKSWNPYYIESDALFKDIILWMPVMTVSHLYEIEAGNVYLNECAKQNNWLKFLVFSQIFQVPKEQVLKAASRFANSCISYHILHSLHRKSALLYDVAYETKNVPSAKTAKKDMRKSLYSRIGVLKGSPPTDNKKEVKNEEDSLSVTSLETTSSSDVDLRSFILKDLFSQLLLANSSDSPWECLLHTCYEIKNPILALLAASYPDARLEHCFFMWLYTSLHHSETIQKELEMYISGLNREDLSTEDLENLIILSVSKQKILTLWQGVHLFLPDTPLPKLMGFLRSFVIYKKYDSSIESFQNHLWDYPKHSEKSSVLHSLHWIENISVSILKEAVVSCPTKYERLLMLSHFHHTKLENSFSKEVIVPEFMKVFKMVKCFSKLEQSVDIKSLFLSESDRDYNNACWNSVKKLLECCLYDEAQMFANAANLPQQEMLMMQIHHEINEAHKCQSWCNLSYCIDFWKQVLLKLKVLPLHVALPFLEDQCEVSVRYGEKYFLMKSLIDILKDNKNTVNSIVERYKIEDFNRSMWQWCIKAEVNNELLPEIFDVKKVHYCDLKEAFSGSTAVENVQCLENDKEREALGSIIGQFLLKKDVQKAFELATTFGYNCTDLKIIKTCLDLARGEIDLSLIDWSHPYCSSENPSSRIIRSLLLWVATSSNGISAYEKDVIQSMEKLSRKCTIAISICHQILVHYTIAAVLEMGYMSVAMEKDPFNLLKNILVNKLNDEHILAKSVIVVHELADIDVAKFLSEEITESLKILCNSDLVMIPEEKSAFSERVIYDPVRTIEGFQLIVKLCQDPSLLGNNLMNKFALECAELDARSSDQNFLLLVELCICAHECFTTACNMDGISQILHNAQTLITLLEEADKFPIMVHLLTGLGRYSEMMYVFDILKSNEKLTLLFEKKMENIPNLRLALMDYLTRCPSEGDNYFYALANRFGMYREKAQILEMSVQKQLSQLCKKNTTLDNEMKEQLENALSKLSEAAKSYCKADCLHQAQSCTRLAQLVALQIYFVPSGVWIIGLDETSVARFITDHDKFSQAYIVAEQYGNHQLWSQALLHNVVLRGDREYLREFQFYMGLKASLIADVVKRYKKLTTKTDNIVRNMKLLLVLCSNVKTKYSLAQELEFSDMISELLMGEASSYLQDLLTNNALK</sequence>
<evidence type="ECO:0000259" key="3">
    <source>
        <dbReference type="Pfam" id="PF14649"/>
    </source>
</evidence>
<dbReference type="GO" id="GO:0045202">
    <property type="term" value="C:synapse"/>
    <property type="evidence" value="ECO:0007669"/>
    <property type="project" value="TreeGrafter"/>
</dbReference>
<comment type="caution">
    <text evidence="4">The sequence shown here is derived from an EMBL/GenBank/DDBJ whole genome shotgun (WGS) entry which is preliminary data.</text>
</comment>
<evidence type="ECO:0000256" key="1">
    <source>
        <dbReference type="SAM" id="Coils"/>
    </source>
</evidence>
<dbReference type="PANTHER" id="PTHR13650:SF0">
    <property type="entry name" value="SPATACSIN"/>
    <property type="match status" value="1"/>
</dbReference>
<organism evidence="4 5">
    <name type="scientific">Caerostris darwini</name>
    <dbReference type="NCBI Taxonomy" id="1538125"/>
    <lineage>
        <taxon>Eukaryota</taxon>
        <taxon>Metazoa</taxon>
        <taxon>Ecdysozoa</taxon>
        <taxon>Arthropoda</taxon>
        <taxon>Chelicerata</taxon>
        <taxon>Arachnida</taxon>
        <taxon>Araneae</taxon>
        <taxon>Araneomorphae</taxon>
        <taxon>Entelegynae</taxon>
        <taxon>Araneoidea</taxon>
        <taxon>Araneidae</taxon>
        <taxon>Caerostris</taxon>
    </lineage>
</organism>
<evidence type="ECO:0000313" key="4">
    <source>
        <dbReference type="EMBL" id="GIY24604.1"/>
    </source>
</evidence>
<dbReference type="GO" id="GO:0007409">
    <property type="term" value="P:axonogenesis"/>
    <property type="evidence" value="ECO:0007669"/>
    <property type="project" value="TreeGrafter"/>
</dbReference>
<feature type="domain" description="Spatacsin C-terminal" evidence="3">
    <location>
        <begin position="2025"/>
        <end position="2318"/>
    </location>
</feature>
<dbReference type="Proteomes" id="UP001054837">
    <property type="component" value="Unassembled WGS sequence"/>
</dbReference>
<dbReference type="Pfam" id="PF14649">
    <property type="entry name" value="Spatacsin_C"/>
    <property type="match status" value="1"/>
</dbReference>
<reference evidence="4 5" key="1">
    <citation type="submission" date="2021-06" db="EMBL/GenBank/DDBJ databases">
        <title>Caerostris darwini draft genome.</title>
        <authorList>
            <person name="Kono N."/>
            <person name="Arakawa K."/>
        </authorList>
    </citation>
    <scope>NUCLEOTIDE SEQUENCE [LARGE SCALE GENOMIC DNA]</scope>
</reference>
<dbReference type="InterPro" id="IPR028103">
    <property type="entry name" value="Spatacsin"/>
</dbReference>
<dbReference type="InterPro" id="IPR028107">
    <property type="entry name" value="Spatacsin_C_dom"/>
</dbReference>
<dbReference type="EMBL" id="BPLQ01006717">
    <property type="protein sequence ID" value="GIY24604.1"/>
    <property type="molecule type" value="Genomic_DNA"/>
</dbReference>
<dbReference type="GO" id="GO:0048489">
    <property type="term" value="P:synaptic vesicle transport"/>
    <property type="evidence" value="ECO:0007669"/>
    <property type="project" value="TreeGrafter"/>
</dbReference>
<dbReference type="GO" id="GO:0030424">
    <property type="term" value="C:axon"/>
    <property type="evidence" value="ECO:0007669"/>
    <property type="project" value="TreeGrafter"/>
</dbReference>
<feature type="compositionally biased region" description="Basic and acidic residues" evidence="2">
    <location>
        <begin position="1356"/>
        <end position="1365"/>
    </location>
</feature>
<evidence type="ECO:0000256" key="2">
    <source>
        <dbReference type="SAM" id="MobiDB-lite"/>
    </source>
</evidence>